<evidence type="ECO:0000313" key="2">
    <source>
        <dbReference type="Proteomes" id="UP000053593"/>
    </source>
</evidence>
<evidence type="ECO:0008006" key="3">
    <source>
        <dbReference type="Google" id="ProtNLM"/>
    </source>
</evidence>
<proteinExistence type="predicted"/>
<keyword evidence="2" id="KW-1185">Reference proteome</keyword>
<dbReference type="AlphaFoldDB" id="A0A0D0BM53"/>
<dbReference type="HOGENOM" id="CLU_790013_0_0_1"/>
<organism evidence="1 2">
    <name type="scientific">Collybiopsis luxurians FD-317 M1</name>
    <dbReference type="NCBI Taxonomy" id="944289"/>
    <lineage>
        <taxon>Eukaryota</taxon>
        <taxon>Fungi</taxon>
        <taxon>Dikarya</taxon>
        <taxon>Basidiomycota</taxon>
        <taxon>Agaricomycotina</taxon>
        <taxon>Agaricomycetes</taxon>
        <taxon>Agaricomycetidae</taxon>
        <taxon>Agaricales</taxon>
        <taxon>Marasmiineae</taxon>
        <taxon>Omphalotaceae</taxon>
        <taxon>Collybiopsis</taxon>
        <taxon>Collybiopsis luxurians</taxon>
    </lineage>
</organism>
<name>A0A0D0BM53_9AGAR</name>
<dbReference type="OrthoDB" id="2665493at2759"/>
<protein>
    <recommendedName>
        <fullName evidence="3">BTB domain-containing protein</fullName>
    </recommendedName>
</protein>
<dbReference type="Proteomes" id="UP000053593">
    <property type="component" value="Unassembled WGS sequence"/>
</dbReference>
<sequence>MATPVPEIQNAKFPFHDDPSNNGDQDFAVLRSSDLCDFLVYKPFLCFAKDSFFRGLFSGAQALEYKNGLPVARLEEKSDVIRDLLLLCYPGKAPTFEATELERPADPVKHIVNVLRTAEKYCLMSEELSGRVDEALMASPVIEWAPYRVYAIGVRYRLKSVCLRAAKNSLAEALHSDWADEMNEITAMDLLALQSYQNEVKMTVRRFYETVQNGDSYWIDARDLPFTLTTNLHSLEAKGHSKECIQSFLRCDVKIFAHEDDSGGPYIAHYHIPTWFDDYINGVATLCETRMDWKAFTNSKLISTAVNCGTKNCPTCLSDGSSAALKMAAWAACFHDIIQSYSESKVPQLKLTF</sequence>
<evidence type="ECO:0000313" key="1">
    <source>
        <dbReference type="EMBL" id="KIK50464.1"/>
    </source>
</evidence>
<accession>A0A0D0BM53</accession>
<reference evidence="1 2" key="1">
    <citation type="submission" date="2014-04" db="EMBL/GenBank/DDBJ databases">
        <title>Evolutionary Origins and Diversification of the Mycorrhizal Mutualists.</title>
        <authorList>
            <consortium name="DOE Joint Genome Institute"/>
            <consortium name="Mycorrhizal Genomics Consortium"/>
            <person name="Kohler A."/>
            <person name="Kuo A."/>
            <person name="Nagy L.G."/>
            <person name="Floudas D."/>
            <person name="Copeland A."/>
            <person name="Barry K.W."/>
            <person name="Cichocki N."/>
            <person name="Veneault-Fourrey C."/>
            <person name="LaButti K."/>
            <person name="Lindquist E.A."/>
            <person name="Lipzen A."/>
            <person name="Lundell T."/>
            <person name="Morin E."/>
            <person name="Murat C."/>
            <person name="Riley R."/>
            <person name="Ohm R."/>
            <person name="Sun H."/>
            <person name="Tunlid A."/>
            <person name="Henrissat B."/>
            <person name="Grigoriev I.V."/>
            <person name="Hibbett D.S."/>
            <person name="Martin F."/>
        </authorList>
    </citation>
    <scope>NUCLEOTIDE SEQUENCE [LARGE SCALE GENOMIC DNA]</scope>
    <source>
        <strain evidence="1 2">FD-317 M1</strain>
    </source>
</reference>
<dbReference type="EMBL" id="KN834901">
    <property type="protein sequence ID" value="KIK50464.1"/>
    <property type="molecule type" value="Genomic_DNA"/>
</dbReference>
<gene>
    <name evidence="1" type="ORF">GYMLUDRAFT_89268</name>
</gene>